<name>A0A8T0A4K1_9BILA</name>
<proteinExistence type="predicted"/>
<accession>A0A8T0A4K1</accession>
<organism evidence="1 2">
    <name type="scientific">Meloidogyne graminicola</name>
    <dbReference type="NCBI Taxonomy" id="189291"/>
    <lineage>
        <taxon>Eukaryota</taxon>
        <taxon>Metazoa</taxon>
        <taxon>Ecdysozoa</taxon>
        <taxon>Nematoda</taxon>
        <taxon>Chromadorea</taxon>
        <taxon>Rhabditida</taxon>
        <taxon>Tylenchina</taxon>
        <taxon>Tylenchomorpha</taxon>
        <taxon>Tylenchoidea</taxon>
        <taxon>Meloidogynidae</taxon>
        <taxon>Meloidogyninae</taxon>
        <taxon>Meloidogyne</taxon>
    </lineage>
</organism>
<keyword evidence="2" id="KW-1185">Reference proteome</keyword>
<gene>
    <name evidence="1" type="ORF">Mgra_00000068</name>
</gene>
<dbReference type="EMBL" id="JABEBT010000001">
    <property type="protein sequence ID" value="KAF7640239.1"/>
    <property type="molecule type" value="Genomic_DNA"/>
</dbReference>
<dbReference type="AlphaFoldDB" id="A0A8T0A4K1"/>
<comment type="caution">
    <text evidence="1">The sequence shown here is derived from an EMBL/GenBank/DDBJ whole genome shotgun (WGS) entry which is preliminary data.</text>
</comment>
<sequence>MHVRDLIKSNFQPCIPSSINFISRKQSAHIYYCTVNRKFYNTIQLVQYHVPIQSSLFLWQHHSAISGTFSLNSDELPGGNNAFASVASDGAGMK</sequence>
<protein>
    <submittedName>
        <fullName evidence="1">Uncharacterized protein</fullName>
    </submittedName>
</protein>
<dbReference type="Proteomes" id="UP000605970">
    <property type="component" value="Unassembled WGS sequence"/>
</dbReference>
<reference evidence="1" key="1">
    <citation type="journal article" date="2020" name="Ecol. Evol.">
        <title>Genome structure and content of the rice root-knot nematode (Meloidogyne graminicola).</title>
        <authorList>
            <person name="Phan N.T."/>
            <person name="Danchin E.G.J."/>
            <person name="Klopp C."/>
            <person name="Perfus-Barbeoch L."/>
            <person name="Kozlowski D.K."/>
            <person name="Koutsovoulos G.D."/>
            <person name="Lopez-Roques C."/>
            <person name="Bouchez O."/>
            <person name="Zahm M."/>
            <person name="Besnard G."/>
            <person name="Bellafiore S."/>
        </authorList>
    </citation>
    <scope>NUCLEOTIDE SEQUENCE</scope>
    <source>
        <strain evidence="1">VN-18</strain>
    </source>
</reference>
<evidence type="ECO:0000313" key="1">
    <source>
        <dbReference type="EMBL" id="KAF7640239.1"/>
    </source>
</evidence>
<evidence type="ECO:0000313" key="2">
    <source>
        <dbReference type="Proteomes" id="UP000605970"/>
    </source>
</evidence>